<feature type="domain" description="SET" evidence="8">
    <location>
        <begin position="18"/>
        <end position="64"/>
    </location>
</feature>
<keyword evidence="3" id="KW-0158">Chromosome</keyword>
<evidence type="ECO:0000256" key="2">
    <source>
        <dbReference type="ARBA" id="ARBA00004286"/>
    </source>
</evidence>
<proteinExistence type="predicted"/>
<dbReference type="GO" id="GO:0032259">
    <property type="term" value="P:methylation"/>
    <property type="evidence" value="ECO:0007669"/>
    <property type="project" value="UniProtKB-KW"/>
</dbReference>
<dbReference type="GO" id="GO:0005634">
    <property type="term" value="C:nucleus"/>
    <property type="evidence" value="ECO:0007669"/>
    <property type="project" value="UniProtKB-SubCell"/>
</dbReference>
<evidence type="ECO:0000256" key="6">
    <source>
        <dbReference type="ARBA" id="ARBA00022691"/>
    </source>
</evidence>
<reference evidence="9" key="1">
    <citation type="submission" date="2021-01" db="EMBL/GenBank/DDBJ databases">
        <title>Phytophthora aleatoria, a newly-described species from Pinus radiata is distinct from Phytophthora cactorum isolates based on comparative genomics.</title>
        <authorList>
            <person name="Mcdougal R."/>
            <person name="Panda P."/>
            <person name="Williams N."/>
            <person name="Studholme D.J."/>
        </authorList>
    </citation>
    <scope>NUCLEOTIDE SEQUENCE</scope>
    <source>
        <strain evidence="9">NZFS 4037</strain>
    </source>
</reference>
<comment type="subcellular location">
    <subcellularLocation>
        <location evidence="2">Chromosome</location>
    </subcellularLocation>
    <subcellularLocation>
        <location evidence="1">Nucleus</location>
    </subcellularLocation>
</comment>
<keyword evidence="7" id="KW-0539">Nucleus</keyword>
<dbReference type="PANTHER" id="PTHR22884">
    <property type="entry name" value="SET DOMAIN PROTEINS"/>
    <property type="match status" value="1"/>
</dbReference>
<name>A0A8J5J0B4_9STRA</name>
<evidence type="ECO:0000256" key="3">
    <source>
        <dbReference type="ARBA" id="ARBA00022454"/>
    </source>
</evidence>
<protein>
    <recommendedName>
        <fullName evidence="8">SET domain-containing protein</fullName>
    </recommendedName>
</protein>
<keyword evidence="10" id="KW-1185">Reference proteome</keyword>
<sequence length="74" mass="8332">MFARVTRSVTSTFEGGSNILIDAQLYGNEGRFVNHSCHPNCTFFECNWTNTTRLRIFADCDIPSSHSTTSPRTN</sequence>
<keyword evidence="5" id="KW-0808">Transferase</keyword>
<evidence type="ECO:0000256" key="1">
    <source>
        <dbReference type="ARBA" id="ARBA00004123"/>
    </source>
</evidence>
<dbReference type="Proteomes" id="UP000709295">
    <property type="component" value="Unassembled WGS sequence"/>
</dbReference>
<keyword evidence="6" id="KW-0949">S-adenosyl-L-methionine</keyword>
<dbReference type="AlphaFoldDB" id="A0A8J5J0B4"/>
<dbReference type="GO" id="GO:0008168">
    <property type="term" value="F:methyltransferase activity"/>
    <property type="evidence" value="ECO:0007669"/>
    <property type="project" value="UniProtKB-KW"/>
</dbReference>
<evidence type="ECO:0000256" key="7">
    <source>
        <dbReference type="ARBA" id="ARBA00023242"/>
    </source>
</evidence>
<gene>
    <name evidence="9" type="ORF">JG688_00004885</name>
</gene>
<comment type="caution">
    <text evidence="9">The sequence shown here is derived from an EMBL/GenBank/DDBJ whole genome shotgun (WGS) entry which is preliminary data.</text>
</comment>
<dbReference type="EMBL" id="JAENGY010000182">
    <property type="protein sequence ID" value="KAG6970395.1"/>
    <property type="molecule type" value="Genomic_DNA"/>
</dbReference>
<evidence type="ECO:0000259" key="8">
    <source>
        <dbReference type="Pfam" id="PF00856"/>
    </source>
</evidence>
<keyword evidence="4" id="KW-0489">Methyltransferase</keyword>
<evidence type="ECO:0000256" key="4">
    <source>
        <dbReference type="ARBA" id="ARBA00022603"/>
    </source>
</evidence>
<dbReference type="InterPro" id="IPR001214">
    <property type="entry name" value="SET_dom"/>
</dbReference>
<dbReference type="GO" id="GO:0005694">
    <property type="term" value="C:chromosome"/>
    <property type="evidence" value="ECO:0007669"/>
    <property type="project" value="UniProtKB-SubCell"/>
</dbReference>
<evidence type="ECO:0000313" key="10">
    <source>
        <dbReference type="Proteomes" id="UP000709295"/>
    </source>
</evidence>
<organism evidence="9 10">
    <name type="scientific">Phytophthora aleatoria</name>
    <dbReference type="NCBI Taxonomy" id="2496075"/>
    <lineage>
        <taxon>Eukaryota</taxon>
        <taxon>Sar</taxon>
        <taxon>Stramenopiles</taxon>
        <taxon>Oomycota</taxon>
        <taxon>Peronosporomycetes</taxon>
        <taxon>Peronosporales</taxon>
        <taxon>Peronosporaceae</taxon>
        <taxon>Phytophthora</taxon>
    </lineage>
</organism>
<dbReference type="Pfam" id="PF00856">
    <property type="entry name" value="SET"/>
    <property type="match status" value="1"/>
</dbReference>
<evidence type="ECO:0000313" key="9">
    <source>
        <dbReference type="EMBL" id="KAG6970395.1"/>
    </source>
</evidence>
<dbReference type="InterPro" id="IPR050777">
    <property type="entry name" value="SET2_Histone-Lys_MeTrsfase"/>
</dbReference>
<accession>A0A8J5J0B4</accession>
<evidence type="ECO:0000256" key="5">
    <source>
        <dbReference type="ARBA" id="ARBA00022679"/>
    </source>
</evidence>